<reference evidence="1" key="1">
    <citation type="journal article" date="2019" name="bioRxiv">
        <title>The Genome of the Zebra Mussel, Dreissena polymorpha: A Resource for Invasive Species Research.</title>
        <authorList>
            <person name="McCartney M.A."/>
            <person name="Auch B."/>
            <person name="Kono T."/>
            <person name="Mallez S."/>
            <person name="Zhang Y."/>
            <person name="Obille A."/>
            <person name="Becker A."/>
            <person name="Abrahante J.E."/>
            <person name="Garbe J."/>
            <person name="Badalamenti J.P."/>
            <person name="Herman A."/>
            <person name="Mangelson H."/>
            <person name="Liachko I."/>
            <person name="Sullivan S."/>
            <person name="Sone E.D."/>
            <person name="Koren S."/>
            <person name="Silverstein K.A.T."/>
            <person name="Beckman K.B."/>
            <person name="Gohl D.M."/>
        </authorList>
    </citation>
    <scope>NUCLEOTIDE SEQUENCE</scope>
    <source>
        <strain evidence="1">Duluth1</strain>
        <tissue evidence="1">Whole animal</tissue>
    </source>
</reference>
<keyword evidence="2" id="KW-1185">Reference proteome</keyword>
<name>A0A9D4M536_DREPO</name>
<comment type="caution">
    <text evidence="1">The sequence shown here is derived from an EMBL/GenBank/DDBJ whole genome shotgun (WGS) entry which is preliminary data.</text>
</comment>
<gene>
    <name evidence="1" type="ORF">DPMN_032949</name>
</gene>
<proteinExistence type="predicted"/>
<sequence>MLVRRNVICIEDGANADNFPREITFYPGHCTTTHREITDALCDDGYGNTLLSMEHDRSGPSGPNTLPDGFHYDIMHAFRFYCPNILSKWAIRPRHWPSPEVVQQSLFNERSLLHWLHEGLDALRVALITRELPYYKIPDRNLMAACGLDEEQQRIWISTITEMLNEGPRMILRLPKIRQALIAHPEPF</sequence>
<evidence type="ECO:0000313" key="2">
    <source>
        <dbReference type="Proteomes" id="UP000828390"/>
    </source>
</evidence>
<reference evidence="1" key="2">
    <citation type="submission" date="2020-11" db="EMBL/GenBank/DDBJ databases">
        <authorList>
            <person name="McCartney M.A."/>
            <person name="Auch B."/>
            <person name="Kono T."/>
            <person name="Mallez S."/>
            <person name="Becker A."/>
            <person name="Gohl D.M."/>
            <person name="Silverstein K.A.T."/>
            <person name="Koren S."/>
            <person name="Bechman K.B."/>
            <person name="Herman A."/>
            <person name="Abrahante J.E."/>
            <person name="Garbe J."/>
        </authorList>
    </citation>
    <scope>NUCLEOTIDE SEQUENCE</scope>
    <source>
        <strain evidence="1">Duluth1</strain>
        <tissue evidence="1">Whole animal</tissue>
    </source>
</reference>
<evidence type="ECO:0000313" key="1">
    <source>
        <dbReference type="EMBL" id="KAH3869778.1"/>
    </source>
</evidence>
<dbReference type="Proteomes" id="UP000828390">
    <property type="component" value="Unassembled WGS sequence"/>
</dbReference>
<dbReference type="AlphaFoldDB" id="A0A9D4M536"/>
<accession>A0A9D4M536</accession>
<dbReference type="EMBL" id="JAIWYP010000002">
    <property type="protein sequence ID" value="KAH3869778.1"/>
    <property type="molecule type" value="Genomic_DNA"/>
</dbReference>
<organism evidence="1 2">
    <name type="scientific">Dreissena polymorpha</name>
    <name type="common">Zebra mussel</name>
    <name type="synonym">Mytilus polymorpha</name>
    <dbReference type="NCBI Taxonomy" id="45954"/>
    <lineage>
        <taxon>Eukaryota</taxon>
        <taxon>Metazoa</taxon>
        <taxon>Spiralia</taxon>
        <taxon>Lophotrochozoa</taxon>
        <taxon>Mollusca</taxon>
        <taxon>Bivalvia</taxon>
        <taxon>Autobranchia</taxon>
        <taxon>Heteroconchia</taxon>
        <taxon>Euheterodonta</taxon>
        <taxon>Imparidentia</taxon>
        <taxon>Neoheterodontei</taxon>
        <taxon>Myida</taxon>
        <taxon>Dreissenoidea</taxon>
        <taxon>Dreissenidae</taxon>
        <taxon>Dreissena</taxon>
    </lineage>
</organism>
<protein>
    <submittedName>
        <fullName evidence="1">Uncharacterized protein</fullName>
    </submittedName>
</protein>